<name>A0A1A8HVG4_NOTKU</name>
<dbReference type="AlphaFoldDB" id="A0A1A8HVG4"/>
<accession>A0A1A8HVG4</accession>
<organism evidence="1">
    <name type="scientific">Nothobranchius kuhntae</name>
    <name type="common">Beira killifish</name>
    <dbReference type="NCBI Taxonomy" id="321403"/>
    <lineage>
        <taxon>Eukaryota</taxon>
        <taxon>Metazoa</taxon>
        <taxon>Chordata</taxon>
        <taxon>Craniata</taxon>
        <taxon>Vertebrata</taxon>
        <taxon>Euteleostomi</taxon>
        <taxon>Actinopterygii</taxon>
        <taxon>Neopterygii</taxon>
        <taxon>Teleostei</taxon>
        <taxon>Neoteleostei</taxon>
        <taxon>Acanthomorphata</taxon>
        <taxon>Ovalentaria</taxon>
        <taxon>Atherinomorphae</taxon>
        <taxon>Cyprinodontiformes</taxon>
        <taxon>Nothobranchiidae</taxon>
        <taxon>Nothobranchius</taxon>
    </lineage>
</organism>
<gene>
    <name evidence="1" type="primary">Nfu_g_1_010985</name>
</gene>
<proteinExistence type="predicted"/>
<dbReference type="EMBL" id="HAED01002252">
    <property type="protein sequence ID" value="SBQ88097.1"/>
    <property type="molecule type" value="Transcribed_RNA"/>
</dbReference>
<reference evidence="1" key="2">
    <citation type="submission" date="2016-06" db="EMBL/GenBank/DDBJ databases">
        <title>The genome of a short-lived fish provides insights into sex chromosome evolution and the genetic control of aging.</title>
        <authorList>
            <person name="Reichwald K."/>
            <person name="Felder M."/>
            <person name="Petzold A."/>
            <person name="Koch P."/>
            <person name="Groth M."/>
            <person name="Platzer M."/>
        </authorList>
    </citation>
    <scope>NUCLEOTIDE SEQUENCE</scope>
    <source>
        <tissue evidence="1">Brain</tissue>
    </source>
</reference>
<sequence>NFSFNWPSSTAAVSQTDAYSCGKQIYKCHLEPNKSHCPEVRTKPLKWNSCEGADFKGQPGDILDA</sequence>
<feature type="non-terminal residue" evidence="1">
    <location>
        <position position="1"/>
    </location>
</feature>
<evidence type="ECO:0000313" key="1">
    <source>
        <dbReference type="EMBL" id="SBQ88097.1"/>
    </source>
</evidence>
<protein>
    <submittedName>
        <fullName evidence="1">Uncharacterized protein</fullName>
    </submittedName>
</protein>
<reference evidence="1" key="1">
    <citation type="submission" date="2016-05" db="EMBL/GenBank/DDBJ databases">
        <authorList>
            <person name="Lavstsen T."/>
            <person name="Jespersen J.S."/>
        </authorList>
    </citation>
    <scope>NUCLEOTIDE SEQUENCE</scope>
    <source>
        <tissue evidence="1">Brain</tissue>
    </source>
</reference>